<feature type="transmembrane region" description="Helical" evidence="1">
    <location>
        <begin position="230"/>
        <end position="251"/>
    </location>
</feature>
<feature type="transmembrane region" description="Helical" evidence="1">
    <location>
        <begin position="458"/>
        <end position="484"/>
    </location>
</feature>
<sequence length="531" mass="55518">MTGTGRLLLLYLRRDRVVAPGWVLFLVLLVVGMVPYYGKVFPTEAARLDFVAEVGGNSALTAFTGPLHGHGLGNLALWKIGDIGFTLTALMAIMSVVRHTRAEEESGRAELVGAAVIGRFASLTASLLLACAVSLLTGLLTGLGMERPGRPGSLTMALAMAMPGVVFAGVAAVAAQLTVRSRSANAIAFTVLGVAYLFRFVADGGDLPWLRWMSPLGWSHLMEPFAADRWWVAVVPLLLAAALVAVAYRLAARRDLGAGTLPERVGAHAAAPSLRSPLALAWRQHKGQLFGWTAAYAVFCMATAGIAKGMPEVAKQGGAQVEEFFRRYTASPDAGLSDTFIWMVLVSLAGLATLYPMLATLRLRAEESSGRAELTLSASVTRTSWAVSHLVFAAAGGASVMAAGGLGAGLVYGLSMGDVGTQLPRVLGAALALVPAVWTVGAIGMLAFGLVPRLAVAVIWVVFLGQQVFGEAVGPALGIDYWVANTIVPMHHVPKILTGASFSATPLIVLTLLTLALAGLGLAAFKRRDLA</sequence>
<feature type="transmembrane region" description="Helical" evidence="1">
    <location>
        <begin position="504"/>
        <end position="525"/>
    </location>
</feature>
<keyword evidence="1" id="KW-1133">Transmembrane helix</keyword>
<feature type="transmembrane region" description="Helical" evidence="1">
    <location>
        <begin position="390"/>
        <end position="414"/>
    </location>
</feature>
<dbReference type="RefSeq" id="WP_185075999.1">
    <property type="nucleotide sequence ID" value="NZ_JACHMB010000001.1"/>
</dbReference>
<feature type="transmembrane region" description="Helical" evidence="1">
    <location>
        <begin position="156"/>
        <end position="177"/>
    </location>
</feature>
<feature type="transmembrane region" description="Helical" evidence="1">
    <location>
        <begin position="109"/>
        <end position="136"/>
    </location>
</feature>
<keyword evidence="1" id="KW-0812">Transmembrane</keyword>
<feature type="transmembrane region" description="Helical" evidence="1">
    <location>
        <begin position="184"/>
        <end position="202"/>
    </location>
</feature>
<feature type="transmembrane region" description="Helical" evidence="1">
    <location>
        <begin position="340"/>
        <end position="361"/>
    </location>
</feature>
<accession>A0A7W9GFU8</accession>
<feature type="transmembrane region" description="Helical" evidence="1">
    <location>
        <begin position="426"/>
        <end position="451"/>
    </location>
</feature>
<keyword evidence="3" id="KW-1185">Reference proteome</keyword>
<keyword evidence="1" id="KW-0472">Membrane</keyword>
<proteinExistence type="predicted"/>
<dbReference type="AlphaFoldDB" id="A0A7W9GFU8"/>
<name>A0A7W9GFU8_9ACTN</name>
<evidence type="ECO:0000256" key="1">
    <source>
        <dbReference type="SAM" id="Phobius"/>
    </source>
</evidence>
<evidence type="ECO:0000313" key="3">
    <source>
        <dbReference type="Proteomes" id="UP000579153"/>
    </source>
</evidence>
<comment type="caution">
    <text evidence="2">The sequence shown here is derived from an EMBL/GenBank/DDBJ whole genome shotgun (WGS) entry which is preliminary data.</text>
</comment>
<dbReference type="EMBL" id="JACHMB010000001">
    <property type="protein sequence ID" value="MBB5782977.1"/>
    <property type="molecule type" value="Genomic_DNA"/>
</dbReference>
<reference evidence="2 3" key="1">
    <citation type="submission" date="2020-08" db="EMBL/GenBank/DDBJ databases">
        <title>Sequencing the genomes of 1000 actinobacteria strains.</title>
        <authorList>
            <person name="Klenk H.-P."/>
        </authorList>
    </citation>
    <scope>NUCLEOTIDE SEQUENCE [LARGE SCALE GENOMIC DNA]</scope>
    <source>
        <strain evidence="2 3">DSM 45507</strain>
    </source>
</reference>
<evidence type="ECO:0000313" key="2">
    <source>
        <dbReference type="EMBL" id="MBB5782977.1"/>
    </source>
</evidence>
<feature type="transmembrane region" description="Helical" evidence="1">
    <location>
        <begin position="289"/>
        <end position="307"/>
    </location>
</feature>
<dbReference type="Proteomes" id="UP000579153">
    <property type="component" value="Unassembled WGS sequence"/>
</dbReference>
<organism evidence="2 3">
    <name type="scientific">Nonomuraea jabiensis</name>
    <dbReference type="NCBI Taxonomy" id="882448"/>
    <lineage>
        <taxon>Bacteria</taxon>
        <taxon>Bacillati</taxon>
        <taxon>Actinomycetota</taxon>
        <taxon>Actinomycetes</taxon>
        <taxon>Streptosporangiales</taxon>
        <taxon>Streptosporangiaceae</taxon>
        <taxon>Nonomuraea</taxon>
    </lineage>
</organism>
<feature type="transmembrane region" description="Helical" evidence="1">
    <location>
        <begin position="21"/>
        <end position="38"/>
    </location>
</feature>
<gene>
    <name evidence="2" type="ORF">HD596_009733</name>
</gene>
<feature type="transmembrane region" description="Helical" evidence="1">
    <location>
        <begin position="76"/>
        <end position="97"/>
    </location>
</feature>
<protein>
    <submittedName>
        <fullName evidence="2">ABC-2 type transport system permease protein</fullName>
    </submittedName>
</protein>